<evidence type="ECO:0000313" key="2">
    <source>
        <dbReference type="EMBL" id="KAA9378352.1"/>
    </source>
</evidence>
<dbReference type="Gene3D" id="1.20.120.520">
    <property type="entry name" value="nmb1532 protein domain like"/>
    <property type="match status" value="1"/>
</dbReference>
<dbReference type="CDD" id="cd12108">
    <property type="entry name" value="Hr-like"/>
    <property type="match status" value="1"/>
</dbReference>
<dbReference type="Pfam" id="PF01814">
    <property type="entry name" value="Hemerythrin"/>
    <property type="match status" value="1"/>
</dbReference>
<reference evidence="2 3" key="1">
    <citation type="submission" date="2019-09" db="EMBL/GenBank/DDBJ databases">
        <title>Screening of Novel Bioactive Compounds from Soil-Associated.</title>
        <authorList>
            <person name="Gong X."/>
        </authorList>
    </citation>
    <scope>NUCLEOTIDE SEQUENCE [LARGE SCALE GENOMIC DNA]</scope>
    <source>
        <strain evidence="2 3">Gxj-6</strain>
    </source>
</reference>
<name>A0A5J5K1Z1_9ACTN</name>
<gene>
    <name evidence="2" type="ORF">F5972_15910</name>
</gene>
<organism evidence="2 3">
    <name type="scientific">Microbispora cellulosiformans</name>
    <dbReference type="NCBI Taxonomy" id="2614688"/>
    <lineage>
        <taxon>Bacteria</taxon>
        <taxon>Bacillati</taxon>
        <taxon>Actinomycetota</taxon>
        <taxon>Actinomycetes</taxon>
        <taxon>Streptosporangiales</taxon>
        <taxon>Streptosporangiaceae</taxon>
        <taxon>Microbispora</taxon>
    </lineage>
</organism>
<dbReference type="EMBL" id="VYTZ01000005">
    <property type="protein sequence ID" value="KAA9378352.1"/>
    <property type="molecule type" value="Genomic_DNA"/>
</dbReference>
<comment type="caution">
    <text evidence="2">The sequence shown here is derived from an EMBL/GenBank/DDBJ whole genome shotgun (WGS) entry which is preliminary data.</text>
</comment>
<dbReference type="RefSeq" id="WP_150934260.1">
    <property type="nucleotide sequence ID" value="NZ_VYTZ01000005.1"/>
</dbReference>
<evidence type="ECO:0000259" key="1">
    <source>
        <dbReference type="Pfam" id="PF01814"/>
    </source>
</evidence>
<dbReference type="Proteomes" id="UP000327011">
    <property type="component" value="Unassembled WGS sequence"/>
</dbReference>
<evidence type="ECO:0000313" key="3">
    <source>
        <dbReference type="Proteomes" id="UP000327011"/>
    </source>
</evidence>
<dbReference type="AlphaFoldDB" id="A0A5J5K1Z1"/>
<keyword evidence="3" id="KW-1185">Reference proteome</keyword>
<feature type="domain" description="Hemerythrin-like" evidence="1">
    <location>
        <begin position="28"/>
        <end position="146"/>
    </location>
</feature>
<sequence>MTTPKTPAQNRRRPDEPAPDLVAFLLFHAGLRFEYARLADALERCDPRDERRRAVVDEHLALLLRVLHHHHAEEDEAIWPLLRGLVPEAAPVLDRLEADHQEMDAVIGRLSAGGRPAGEVATDLRALDRLLNAHLDLEESEVVPLIREHVSAVWWDASAKKVIKSHGRDLPMLAAWLIDTATPADREHLLATVPVVMRVLYRLSWRRAYERRMSQVYG</sequence>
<accession>A0A5J5K1Z1</accession>
<protein>
    <submittedName>
        <fullName evidence="2">Hemerythrin domain-containing protein</fullName>
    </submittedName>
</protein>
<proteinExistence type="predicted"/>
<dbReference type="InterPro" id="IPR012312">
    <property type="entry name" value="Hemerythrin-like"/>
</dbReference>